<feature type="transmembrane region" description="Helical" evidence="1">
    <location>
        <begin position="144"/>
        <end position="167"/>
    </location>
</feature>
<reference evidence="2 3" key="1">
    <citation type="submission" date="2024-01" db="EMBL/GenBank/DDBJ databases">
        <title>The genomes of 5 underutilized Papilionoideae crops provide insights into root nodulation and disease resistanc.</title>
        <authorList>
            <person name="Jiang F."/>
        </authorList>
    </citation>
    <scope>NUCLEOTIDE SEQUENCE [LARGE SCALE GENOMIC DNA]</scope>
    <source>
        <strain evidence="2">LVBAO_FW01</strain>
        <tissue evidence="2">Leaves</tissue>
    </source>
</reference>
<sequence length="250" mass="28308">MFTYLKPSACLRNRGSIVCSCSRSQIQSLVSKDNHSALCLLEDLFSGTLVVGTREADLSYHRSHFPIPCVITVISLEKKKGKLQCMQRSLYCNQGELCARIATPHLFLPKFQPLASDCFKFKLDVKWQFDVIVVQDRGNSPIRVYAVVVSHCATIWGEIIFCVFLPLLTKYWSVAFSLTHFNLQMMMLHSCISGHGDMCLGIVISKKRRKAKQKEKEIVCSKQFWISVELVGGQQYSYVCLKYSSGNGIM</sequence>
<evidence type="ECO:0000313" key="2">
    <source>
        <dbReference type="EMBL" id="KAK7315179.1"/>
    </source>
</evidence>
<keyword evidence="1" id="KW-0472">Membrane</keyword>
<keyword evidence="1" id="KW-0812">Transmembrane</keyword>
<evidence type="ECO:0000313" key="3">
    <source>
        <dbReference type="Proteomes" id="UP001367508"/>
    </source>
</evidence>
<feature type="transmembrane region" description="Helical" evidence="1">
    <location>
        <begin position="187"/>
        <end position="204"/>
    </location>
</feature>
<keyword evidence="1" id="KW-1133">Transmembrane helix</keyword>
<evidence type="ECO:0000256" key="1">
    <source>
        <dbReference type="SAM" id="Phobius"/>
    </source>
</evidence>
<accession>A0AAN9KDV1</accession>
<proteinExistence type="predicted"/>
<protein>
    <submittedName>
        <fullName evidence="2">Uncharacterized protein</fullName>
    </submittedName>
</protein>
<dbReference type="AlphaFoldDB" id="A0AAN9KDV1"/>
<dbReference type="Proteomes" id="UP001367508">
    <property type="component" value="Unassembled WGS sequence"/>
</dbReference>
<dbReference type="EMBL" id="JAYMYQ010000008">
    <property type="protein sequence ID" value="KAK7315179.1"/>
    <property type="molecule type" value="Genomic_DNA"/>
</dbReference>
<organism evidence="2 3">
    <name type="scientific">Canavalia gladiata</name>
    <name type="common">Sword bean</name>
    <name type="synonym">Dolichos gladiatus</name>
    <dbReference type="NCBI Taxonomy" id="3824"/>
    <lineage>
        <taxon>Eukaryota</taxon>
        <taxon>Viridiplantae</taxon>
        <taxon>Streptophyta</taxon>
        <taxon>Embryophyta</taxon>
        <taxon>Tracheophyta</taxon>
        <taxon>Spermatophyta</taxon>
        <taxon>Magnoliopsida</taxon>
        <taxon>eudicotyledons</taxon>
        <taxon>Gunneridae</taxon>
        <taxon>Pentapetalae</taxon>
        <taxon>rosids</taxon>
        <taxon>fabids</taxon>
        <taxon>Fabales</taxon>
        <taxon>Fabaceae</taxon>
        <taxon>Papilionoideae</taxon>
        <taxon>50 kb inversion clade</taxon>
        <taxon>NPAAA clade</taxon>
        <taxon>indigoferoid/millettioid clade</taxon>
        <taxon>Phaseoleae</taxon>
        <taxon>Canavalia</taxon>
    </lineage>
</organism>
<gene>
    <name evidence="2" type="ORF">VNO77_33714</name>
</gene>
<comment type="caution">
    <text evidence="2">The sequence shown here is derived from an EMBL/GenBank/DDBJ whole genome shotgun (WGS) entry which is preliminary data.</text>
</comment>
<keyword evidence="3" id="KW-1185">Reference proteome</keyword>
<name>A0AAN9KDV1_CANGL</name>